<accession>A0ABD2LQ84</accession>
<dbReference type="PROSITE" id="PS50188">
    <property type="entry name" value="B302_SPRY"/>
    <property type="match status" value="1"/>
</dbReference>
<dbReference type="SUPFAM" id="SSF49899">
    <property type="entry name" value="Concanavalin A-like lectins/glucanases"/>
    <property type="match status" value="1"/>
</dbReference>
<dbReference type="AlphaFoldDB" id="A0ABD2LQ84"/>
<dbReference type="CDD" id="cd12885">
    <property type="entry name" value="SPRY_RanBP_like"/>
    <property type="match status" value="1"/>
</dbReference>
<evidence type="ECO:0000313" key="3">
    <source>
        <dbReference type="EMBL" id="KAL3117413.1"/>
    </source>
</evidence>
<name>A0ABD2LQ84_9BILA</name>
<dbReference type="Gene3D" id="2.60.120.920">
    <property type="match status" value="1"/>
</dbReference>
<gene>
    <name evidence="3" type="ORF">niasHT_000164</name>
</gene>
<feature type="coiled-coil region" evidence="1">
    <location>
        <begin position="39"/>
        <end position="180"/>
    </location>
</feature>
<dbReference type="Proteomes" id="UP001620626">
    <property type="component" value="Unassembled WGS sequence"/>
</dbReference>
<reference evidence="3 4" key="1">
    <citation type="submission" date="2024-10" db="EMBL/GenBank/DDBJ databases">
        <authorList>
            <person name="Kim D."/>
        </authorList>
    </citation>
    <scope>NUCLEOTIDE SEQUENCE [LARGE SCALE GENOMIC DNA]</scope>
    <source>
        <strain evidence="3">BH-2024</strain>
    </source>
</reference>
<sequence length="379" mass="43598">MSISTNSINCGDDFIPAENGEVNVDAICLENGQEMELKMAKLELENVKKMAKLEIENKEQKLKLQELMIEQKALKEKMTKIEQEKEKNAIAADQLTKILEKISEMEKQQKQQNENTTKAVEERFSQLQNDQKIILEKITEMEKQKKQQNENTTKATSDQFSKMQNDQKILLEKISELEKRKQRKALLNFQQNYWDANFCHKELEIIGDKSLIVHYKGNTSDFSSVFAIFLEWCCSVFAVHPFLLNNNSFDIFYYEISVQNIKSRLIFGFALKQQDKLFGRMENGAYSYESDGEICINGERKGRNDKYSYGVGDTVGIGVNLATRQIILTKNGLRLGSSRLFVASSFVNNSFYPFVSLVYSGDKIEANFGPNFKFDLTTL</sequence>
<comment type="caution">
    <text evidence="3">The sequence shown here is derived from an EMBL/GenBank/DDBJ whole genome shotgun (WGS) entry which is preliminary data.</text>
</comment>
<feature type="domain" description="B30.2/SPRY" evidence="2">
    <location>
        <begin position="172"/>
        <end position="373"/>
    </location>
</feature>
<dbReference type="SMART" id="SM00449">
    <property type="entry name" value="SPRY"/>
    <property type="match status" value="1"/>
</dbReference>
<evidence type="ECO:0000259" key="2">
    <source>
        <dbReference type="PROSITE" id="PS50188"/>
    </source>
</evidence>
<dbReference type="InterPro" id="IPR043136">
    <property type="entry name" value="B30.2/SPRY_sf"/>
</dbReference>
<proteinExistence type="predicted"/>
<protein>
    <recommendedName>
        <fullName evidence="2">B30.2/SPRY domain-containing protein</fullName>
    </recommendedName>
</protein>
<evidence type="ECO:0000313" key="4">
    <source>
        <dbReference type="Proteomes" id="UP001620626"/>
    </source>
</evidence>
<dbReference type="EMBL" id="JBICBT010000324">
    <property type="protein sequence ID" value="KAL3117413.1"/>
    <property type="molecule type" value="Genomic_DNA"/>
</dbReference>
<keyword evidence="1" id="KW-0175">Coiled coil</keyword>
<dbReference type="InterPro" id="IPR001870">
    <property type="entry name" value="B30.2/SPRY"/>
</dbReference>
<organism evidence="3 4">
    <name type="scientific">Heterodera trifolii</name>
    <dbReference type="NCBI Taxonomy" id="157864"/>
    <lineage>
        <taxon>Eukaryota</taxon>
        <taxon>Metazoa</taxon>
        <taxon>Ecdysozoa</taxon>
        <taxon>Nematoda</taxon>
        <taxon>Chromadorea</taxon>
        <taxon>Rhabditida</taxon>
        <taxon>Tylenchina</taxon>
        <taxon>Tylenchomorpha</taxon>
        <taxon>Tylenchoidea</taxon>
        <taxon>Heteroderidae</taxon>
        <taxon>Heteroderinae</taxon>
        <taxon>Heterodera</taxon>
    </lineage>
</organism>
<keyword evidence="4" id="KW-1185">Reference proteome</keyword>
<dbReference type="InterPro" id="IPR013320">
    <property type="entry name" value="ConA-like_dom_sf"/>
</dbReference>
<evidence type="ECO:0000256" key="1">
    <source>
        <dbReference type="SAM" id="Coils"/>
    </source>
</evidence>
<dbReference type="InterPro" id="IPR044736">
    <property type="entry name" value="Gid1/RanBPM/SPLA_SPRY"/>
</dbReference>
<dbReference type="InterPro" id="IPR003877">
    <property type="entry name" value="SPRY_dom"/>
</dbReference>
<dbReference type="Pfam" id="PF00622">
    <property type="entry name" value="SPRY"/>
    <property type="match status" value="1"/>
</dbReference>